<evidence type="ECO:0000313" key="3">
    <source>
        <dbReference type="Proteomes" id="UP001066276"/>
    </source>
</evidence>
<evidence type="ECO:0000256" key="1">
    <source>
        <dbReference type="SAM" id="MobiDB-lite"/>
    </source>
</evidence>
<reference evidence="2" key="1">
    <citation type="journal article" date="2022" name="bioRxiv">
        <title>Sequencing and chromosome-scale assembly of the giantPleurodeles waltlgenome.</title>
        <authorList>
            <person name="Brown T."/>
            <person name="Elewa A."/>
            <person name="Iarovenko S."/>
            <person name="Subramanian E."/>
            <person name="Araus A.J."/>
            <person name="Petzold A."/>
            <person name="Susuki M."/>
            <person name="Suzuki K.-i.T."/>
            <person name="Hayashi T."/>
            <person name="Toyoda A."/>
            <person name="Oliveira C."/>
            <person name="Osipova E."/>
            <person name="Leigh N.D."/>
            <person name="Simon A."/>
            <person name="Yun M.H."/>
        </authorList>
    </citation>
    <scope>NUCLEOTIDE SEQUENCE</scope>
    <source>
        <strain evidence="2">20211129_DDA</strain>
        <tissue evidence="2">Liver</tissue>
    </source>
</reference>
<keyword evidence="3" id="KW-1185">Reference proteome</keyword>
<comment type="caution">
    <text evidence="2">The sequence shown here is derived from an EMBL/GenBank/DDBJ whole genome shotgun (WGS) entry which is preliminary data.</text>
</comment>
<dbReference type="EMBL" id="JANPWB010000005">
    <property type="protein sequence ID" value="KAJ1186516.1"/>
    <property type="molecule type" value="Genomic_DNA"/>
</dbReference>
<feature type="region of interest" description="Disordered" evidence="1">
    <location>
        <begin position="279"/>
        <end position="304"/>
    </location>
</feature>
<protein>
    <submittedName>
        <fullName evidence="2">Uncharacterized protein</fullName>
    </submittedName>
</protein>
<organism evidence="2 3">
    <name type="scientific">Pleurodeles waltl</name>
    <name type="common">Iberian ribbed newt</name>
    <dbReference type="NCBI Taxonomy" id="8319"/>
    <lineage>
        <taxon>Eukaryota</taxon>
        <taxon>Metazoa</taxon>
        <taxon>Chordata</taxon>
        <taxon>Craniata</taxon>
        <taxon>Vertebrata</taxon>
        <taxon>Euteleostomi</taxon>
        <taxon>Amphibia</taxon>
        <taxon>Batrachia</taxon>
        <taxon>Caudata</taxon>
        <taxon>Salamandroidea</taxon>
        <taxon>Salamandridae</taxon>
        <taxon>Pleurodelinae</taxon>
        <taxon>Pleurodeles</taxon>
    </lineage>
</organism>
<evidence type="ECO:0000313" key="2">
    <source>
        <dbReference type="EMBL" id="KAJ1186516.1"/>
    </source>
</evidence>
<gene>
    <name evidence="2" type="ORF">NDU88_003297</name>
</gene>
<dbReference type="Proteomes" id="UP001066276">
    <property type="component" value="Chromosome 3_1"/>
</dbReference>
<sequence length="337" mass="35391">MQFTGPSRLLGPTSVHVGPLQALPWPIPGQASSSSTGSRCSRRATRPKKERLHQRRAAEAPMGARLCTIAGSGRSSSPPLAARALPNHDNKIKNWPPLCEAPRGRRINPTIIWALGPLAEESGWGPERQPVRDQTEAKLCESWRWRRVIIAEIGPGCVVLDFSEVPPELLAGTGSGGGGPSGREDMMDSSGLWLAALWTDECSAPVGAPSASGPAELRPGSGCTVGSAKTLPLAGGEVTAGEDVEPANGGLWRLSGVCPGGRTLRSLVVQVRAAKCSEVRRDAGSRDPAQMNGTGPGRAPLPGRVPITPWEGLSRKMWSAVCFLGGVKGLVHGRLES</sequence>
<dbReference type="AlphaFoldDB" id="A0AAV7UDB1"/>
<feature type="compositionally biased region" description="Basic residues" evidence="1">
    <location>
        <begin position="40"/>
        <end position="55"/>
    </location>
</feature>
<feature type="region of interest" description="Disordered" evidence="1">
    <location>
        <begin position="25"/>
        <end position="59"/>
    </location>
</feature>
<name>A0AAV7UDB1_PLEWA</name>
<proteinExistence type="predicted"/>
<accession>A0AAV7UDB1</accession>